<dbReference type="Proteomes" id="UP000243053">
    <property type="component" value="Unassembled WGS sequence"/>
</dbReference>
<dbReference type="Pfam" id="PF25973">
    <property type="entry name" value="BSH_CzcB"/>
    <property type="match status" value="1"/>
</dbReference>
<sequence>MKTSLIKKIITPLLAVAVLLLMVAWLAGSFDEKISPDLLDNKHLKVSIDENELYTVRYSKETVLEPVSASIEAKQATIISSRILARIEKINVRAGDTVQKGDVLIELEQSDLQSQASQVKEQINGLEARYQEAKKNLERASELYKKKLVSAFDLDKSKADFQSVSAEFTAARQAYKQAKTTLSYATITSPINGKVVDRFSEPGDTAQPGNKLLALYNPISLRIEANVREQLAIPLKQGQSIDVEIPSINRKLVAEVEEIVPAANTGSRSFLIKANIPFNEEFMPGMYARILIPSKEQRVIYLPIEKVEQVGQLEFVWVLNNSELQRRFIRIGKSNIENMVKVISGLHEGDIIANTQESPR</sequence>
<protein>
    <submittedName>
        <fullName evidence="5">Uncharacterized protein</fullName>
    </submittedName>
</protein>
<dbReference type="Gene3D" id="2.40.30.170">
    <property type="match status" value="1"/>
</dbReference>
<dbReference type="Gene3D" id="1.10.287.470">
    <property type="entry name" value="Helix hairpin bin"/>
    <property type="match status" value="1"/>
</dbReference>
<dbReference type="GO" id="GO:0015562">
    <property type="term" value="F:efflux transmembrane transporter activity"/>
    <property type="evidence" value="ECO:0007669"/>
    <property type="project" value="TreeGrafter"/>
</dbReference>
<dbReference type="InterPro" id="IPR006143">
    <property type="entry name" value="RND_pump_MFP"/>
</dbReference>
<dbReference type="SUPFAM" id="SSF111369">
    <property type="entry name" value="HlyD-like secretion proteins"/>
    <property type="match status" value="1"/>
</dbReference>
<organism evidence="5 6">
    <name type="scientific">Colwellia psychrerythraea</name>
    <name type="common">Vibrio psychroerythus</name>
    <dbReference type="NCBI Taxonomy" id="28229"/>
    <lineage>
        <taxon>Bacteria</taxon>
        <taxon>Pseudomonadati</taxon>
        <taxon>Pseudomonadota</taxon>
        <taxon>Gammaproteobacteria</taxon>
        <taxon>Alteromonadales</taxon>
        <taxon>Colwelliaceae</taxon>
        <taxon>Colwellia</taxon>
    </lineage>
</organism>
<dbReference type="Gene3D" id="2.40.420.20">
    <property type="match status" value="1"/>
</dbReference>
<dbReference type="PANTHER" id="PTHR30469">
    <property type="entry name" value="MULTIDRUG RESISTANCE PROTEIN MDTA"/>
    <property type="match status" value="1"/>
</dbReference>
<evidence type="ECO:0000259" key="3">
    <source>
        <dbReference type="Pfam" id="PF25954"/>
    </source>
</evidence>
<feature type="domain" description="CzcB-like barrel-sandwich hybrid" evidence="4">
    <location>
        <begin position="78"/>
        <end position="211"/>
    </location>
</feature>
<evidence type="ECO:0000256" key="2">
    <source>
        <dbReference type="SAM" id="Coils"/>
    </source>
</evidence>
<dbReference type="InterPro" id="IPR058647">
    <property type="entry name" value="BSH_CzcB-like"/>
</dbReference>
<evidence type="ECO:0000259" key="4">
    <source>
        <dbReference type="Pfam" id="PF25973"/>
    </source>
</evidence>
<name>A0A1Y5EV26_COLPS</name>
<comment type="caution">
    <text evidence="5">The sequence shown here is derived from an EMBL/GenBank/DDBJ whole genome shotgun (WGS) entry which is preliminary data.</text>
</comment>
<accession>A0A1Y5EV26</accession>
<keyword evidence="2" id="KW-0175">Coiled coil</keyword>
<feature type="domain" description="CusB-like beta-barrel" evidence="3">
    <location>
        <begin position="223"/>
        <end position="292"/>
    </location>
</feature>
<dbReference type="Pfam" id="PF25954">
    <property type="entry name" value="Beta-barrel_RND_2"/>
    <property type="match status" value="1"/>
</dbReference>
<evidence type="ECO:0000256" key="1">
    <source>
        <dbReference type="ARBA" id="ARBA00009477"/>
    </source>
</evidence>
<evidence type="ECO:0000313" key="5">
    <source>
        <dbReference type="EMBL" id="OUR84467.1"/>
    </source>
</evidence>
<comment type="similarity">
    <text evidence="1">Belongs to the membrane fusion protein (MFP) (TC 8.A.1) family.</text>
</comment>
<dbReference type="Gene3D" id="2.40.50.100">
    <property type="match status" value="1"/>
</dbReference>
<proteinExistence type="inferred from homology"/>
<dbReference type="PANTHER" id="PTHR30469:SF15">
    <property type="entry name" value="HLYD FAMILY OF SECRETION PROTEINS"/>
    <property type="match status" value="1"/>
</dbReference>
<evidence type="ECO:0000313" key="6">
    <source>
        <dbReference type="Proteomes" id="UP000243053"/>
    </source>
</evidence>
<dbReference type="NCBIfam" id="TIGR01730">
    <property type="entry name" value="RND_mfp"/>
    <property type="match status" value="1"/>
</dbReference>
<feature type="coiled-coil region" evidence="2">
    <location>
        <begin position="109"/>
        <end position="147"/>
    </location>
</feature>
<dbReference type="GO" id="GO:1990281">
    <property type="term" value="C:efflux pump complex"/>
    <property type="evidence" value="ECO:0007669"/>
    <property type="project" value="TreeGrafter"/>
</dbReference>
<dbReference type="InterPro" id="IPR058792">
    <property type="entry name" value="Beta-barrel_RND_2"/>
</dbReference>
<reference evidence="6" key="1">
    <citation type="journal article" date="2017" name="Proc. Natl. Acad. Sci. U.S.A.">
        <title>Simulation of Deepwater Horizon oil plume reveals substrate specialization within a complex community of hydrocarbon degraders.</title>
        <authorList>
            <person name="Hu P."/>
            <person name="Dubinsky E.A."/>
            <person name="Probst A.J."/>
            <person name="Wang J."/>
            <person name="Sieber C.M.K."/>
            <person name="Tom L.M."/>
            <person name="Gardinali P."/>
            <person name="Banfield J.F."/>
            <person name="Atlas R.M."/>
            <person name="Andersen G.L."/>
        </authorList>
    </citation>
    <scope>NUCLEOTIDE SEQUENCE [LARGE SCALE GENOMIC DNA]</scope>
</reference>
<dbReference type="AlphaFoldDB" id="A0A1Y5EV26"/>
<gene>
    <name evidence="5" type="ORF">A9Q75_02595</name>
</gene>
<dbReference type="EMBL" id="MAAF01000017">
    <property type="protein sequence ID" value="OUR84467.1"/>
    <property type="molecule type" value="Genomic_DNA"/>
</dbReference>